<keyword evidence="4" id="KW-0808">Transferase</keyword>
<keyword evidence="5" id="KW-0547">Nucleotide-binding</keyword>
<evidence type="ECO:0000256" key="6">
    <source>
        <dbReference type="ARBA" id="ARBA00022777"/>
    </source>
</evidence>
<sequence length="183" mass="21217">MVLSIIIGPMYSGKSTYLLDKINISNENNENIFIINHNIDIRYNKDKITNHNNISTDCISFSKLKEIYDYNRNKPLFFETLDHIYIDECQFFTDLEEVVSNLLNTYSNLKITCVGLDGDYQQNVFNNGQLLKLISKAENVIKLASKCYVCKNKAYFTKRITNDKKQIVVGSNNIYVPSCYIHK</sequence>
<dbReference type="SUPFAM" id="SSF52540">
    <property type="entry name" value="P-loop containing nucleoside triphosphate hydrolases"/>
    <property type="match status" value="1"/>
</dbReference>
<keyword evidence="7" id="KW-0067">ATP-binding</keyword>
<evidence type="ECO:0000256" key="5">
    <source>
        <dbReference type="ARBA" id="ARBA00022741"/>
    </source>
</evidence>
<dbReference type="GO" id="GO:0046104">
    <property type="term" value="P:thymidine metabolic process"/>
    <property type="evidence" value="ECO:0007669"/>
    <property type="project" value="TreeGrafter"/>
</dbReference>
<evidence type="ECO:0000256" key="7">
    <source>
        <dbReference type="ARBA" id="ARBA00022840"/>
    </source>
</evidence>
<dbReference type="Gene3D" id="3.30.60.20">
    <property type="match status" value="1"/>
</dbReference>
<dbReference type="Pfam" id="PF00265">
    <property type="entry name" value="TK"/>
    <property type="match status" value="1"/>
</dbReference>
<name>A0A6C0EG99_9ZZZZ</name>
<dbReference type="PANTHER" id="PTHR11441:SF0">
    <property type="entry name" value="THYMIDINE KINASE, CYTOSOLIC"/>
    <property type="match status" value="1"/>
</dbReference>
<dbReference type="SUPFAM" id="SSF57716">
    <property type="entry name" value="Glucocorticoid receptor-like (DNA-binding domain)"/>
    <property type="match status" value="1"/>
</dbReference>
<evidence type="ECO:0000256" key="1">
    <source>
        <dbReference type="ARBA" id="ARBA00007587"/>
    </source>
</evidence>
<dbReference type="PANTHER" id="PTHR11441">
    <property type="entry name" value="THYMIDINE KINASE"/>
    <property type="match status" value="1"/>
</dbReference>
<keyword evidence="3" id="KW-0237">DNA synthesis</keyword>
<proteinExistence type="inferred from homology"/>
<dbReference type="AlphaFoldDB" id="A0A6C0EG99"/>
<dbReference type="GO" id="GO:0005524">
    <property type="term" value="F:ATP binding"/>
    <property type="evidence" value="ECO:0007669"/>
    <property type="project" value="UniProtKB-KW"/>
</dbReference>
<dbReference type="InterPro" id="IPR001267">
    <property type="entry name" value="Thymidine_kinase"/>
</dbReference>
<accession>A0A6C0EG99</accession>
<evidence type="ECO:0000256" key="3">
    <source>
        <dbReference type="ARBA" id="ARBA00022634"/>
    </source>
</evidence>
<dbReference type="GO" id="GO:0004797">
    <property type="term" value="F:thymidine kinase activity"/>
    <property type="evidence" value="ECO:0007669"/>
    <property type="project" value="UniProtKB-EC"/>
</dbReference>
<reference evidence="8" key="1">
    <citation type="journal article" date="2020" name="Nature">
        <title>Giant virus diversity and host interactions through global metagenomics.</title>
        <authorList>
            <person name="Schulz F."/>
            <person name="Roux S."/>
            <person name="Paez-Espino D."/>
            <person name="Jungbluth S."/>
            <person name="Walsh D.A."/>
            <person name="Denef V.J."/>
            <person name="McMahon K.D."/>
            <person name="Konstantinidis K.T."/>
            <person name="Eloe-Fadrosh E.A."/>
            <person name="Kyrpides N.C."/>
            <person name="Woyke T."/>
        </authorList>
    </citation>
    <scope>NUCLEOTIDE SEQUENCE</scope>
    <source>
        <strain evidence="8">GVMAG-M-3300000115-19</strain>
    </source>
</reference>
<dbReference type="EC" id="2.7.1.21" evidence="2"/>
<evidence type="ECO:0000256" key="2">
    <source>
        <dbReference type="ARBA" id="ARBA00012118"/>
    </source>
</evidence>
<dbReference type="PIRSF" id="PIRSF035805">
    <property type="entry name" value="TK_cell"/>
    <property type="match status" value="1"/>
</dbReference>
<evidence type="ECO:0000256" key="4">
    <source>
        <dbReference type="ARBA" id="ARBA00022679"/>
    </source>
</evidence>
<keyword evidence="6" id="KW-0418">Kinase</keyword>
<dbReference type="InterPro" id="IPR027417">
    <property type="entry name" value="P-loop_NTPase"/>
</dbReference>
<organism evidence="8">
    <name type="scientific">viral metagenome</name>
    <dbReference type="NCBI Taxonomy" id="1070528"/>
    <lineage>
        <taxon>unclassified sequences</taxon>
        <taxon>metagenomes</taxon>
        <taxon>organismal metagenomes</taxon>
    </lineage>
</organism>
<comment type="similarity">
    <text evidence="1">Belongs to the thymidine kinase family.</text>
</comment>
<dbReference type="EMBL" id="MN738846">
    <property type="protein sequence ID" value="QHT27948.1"/>
    <property type="molecule type" value="Genomic_DNA"/>
</dbReference>
<evidence type="ECO:0000313" key="8">
    <source>
        <dbReference type="EMBL" id="QHT27948.1"/>
    </source>
</evidence>
<protein>
    <recommendedName>
        <fullName evidence="2">thymidine kinase</fullName>
        <ecNumber evidence="2">2.7.1.21</ecNumber>
    </recommendedName>
</protein>
<dbReference type="Gene3D" id="3.40.50.300">
    <property type="entry name" value="P-loop containing nucleotide triphosphate hydrolases"/>
    <property type="match status" value="1"/>
</dbReference>
<dbReference type="GO" id="GO:0071897">
    <property type="term" value="P:DNA biosynthetic process"/>
    <property type="evidence" value="ECO:0007669"/>
    <property type="project" value="UniProtKB-KW"/>
</dbReference>